<dbReference type="GO" id="GO:0005829">
    <property type="term" value="C:cytosol"/>
    <property type="evidence" value="ECO:0007669"/>
    <property type="project" value="UniProtKB-ARBA"/>
</dbReference>
<keyword evidence="2" id="KW-0963">Cytoplasm</keyword>
<keyword evidence="3" id="KW-0391">Immunity</keyword>
<dbReference type="Pfam" id="PF02758">
    <property type="entry name" value="PYRIN"/>
    <property type="match status" value="1"/>
</dbReference>
<evidence type="ECO:0000259" key="4">
    <source>
        <dbReference type="PROSITE" id="PS50824"/>
    </source>
</evidence>
<dbReference type="Proteomes" id="UP000010552">
    <property type="component" value="Unassembled WGS sequence"/>
</dbReference>
<dbReference type="SUPFAM" id="SSF47986">
    <property type="entry name" value="DEATH domain"/>
    <property type="match status" value="1"/>
</dbReference>
<accession>L5KEG9</accession>
<reference evidence="6" key="1">
    <citation type="journal article" date="2013" name="Science">
        <title>Comparative analysis of bat genomes provides insight into the evolution of flight and immunity.</title>
        <authorList>
            <person name="Zhang G."/>
            <person name="Cowled C."/>
            <person name="Shi Z."/>
            <person name="Huang Z."/>
            <person name="Bishop-Lilly K.A."/>
            <person name="Fang X."/>
            <person name="Wynne J.W."/>
            <person name="Xiong Z."/>
            <person name="Baker M.L."/>
            <person name="Zhao W."/>
            <person name="Tachedjian M."/>
            <person name="Zhu Y."/>
            <person name="Zhou P."/>
            <person name="Jiang X."/>
            <person name="Ng J."/>
            <person name="Yang L."/>
            <person name="Wu L."/>
            <person name="Xiao J."/>
            <person name="Feng Y."/>
            <person name="Chen Y."/>
            <person name="Sun X."/>
            <person name="Zhang Y."/>
            <person name="Marsh G.A."/>
            <person name="Crameri G."/>
            <person name="Broder C.C."/>
            <person name="Frey K.G."/>
            <person name="Wang L.F."/>
            <person name="Wang J."/>
        </authorList>
    </citation>
    <scope>NUCLEOTIDE SEQUENCE [LARGE SCALE GENOMIC DNA]</scope>
</reference>
<sequence>MIPSAQLDFSLQLLLQQLDQAELSKFKSLLRMLCPKDELEHIPQMEVDEADGKQLAEILTNHCASYWVEMVAIQIFNMMDRTDLSQRAKEELREAALKSLQENKPLSLELTKVQGEDVKNLGEAKEGLEGGKPGLYHAFLE</sequence>
<evidence type="ECO:0000256" key="2">
    <source>
        <dbReference type="ARBA" id="ARBA00022490"/>
    </source>
</evidence>
<dbReference type="CDD" id="cd08320">
    <property type="entry name" value="Pyrin_NALPs"/>
    <property type="match status" value="1"/>
</dbReference>
<protein>
    <submittedName>
        <fullName evidence="5">NACHT, LRR and PYD domains-containing protein 2</fullName>
    </submittedName>
</protein>
<dbReference type="STRING" id="9402.L5KEG9"/>
<keyword evidence="6" id="KW-1185">Reference proteome</keyword>
<dbReference type="PROSITE" id="PS50824">
    <property type="entry name" value="DAPIN"/>
    <property type="match status" value="1"/>
</dbReference>
<dbReference type="InParanoid" id="L5KEG9"/>
<proteinExistence type="predicted"/>
<dbReference type="EMBL" id="KB030840">
    <property type="protein sequence ID" value="ELK09191.1"/>
    <property type="molecule type" value="Genomic_DNA"/>
</dbReference>
<dbReference type="GO" id="GO:0002376">
    <property type="term" value="P:immune system process"/>
    <property type="evidence" value="ECO:0007669"/>
    <property type="project" value="UniProtKB-KW"/>
</dbReference>
<dbReference type="eggNOG" id="ENOG502S92U">
    <property type="taxonomic scope" value="Eukaryota"/>
</dbReference>
<organism evidence="5 6">
    <name type="scientific">Pteropus alecto</name>
    <name type="common">Black flying fox</name>
    <dbReference type="NCBI Taxonomy" id="9402"/>
    <lineage>
        <taxon>Eukaryota</taxon>
        <taxon>Metazoa</taxon>
        <taxon>Chordata</taxon>
        <taxon>Craniata</taxon>
        <taxon>Vertebrata</taxon>
        <taxon>Euteleostomi</taxon>
        <taxon>Mammalia</taxon>
        <taxon>Eutheria</taxon>
        <taxon>Laurasiatheria</taxon>
        <taxon>Chiroptera</taxon>
        <taxon>Yinpterochiroptera</taxon>
        <taxon>Pteropodoidea</taxon>
        <taxon>Pteropodidae</taxon>
        <taxon>Pteropodinae</taxon>
        <taxon>Pteropus</taxon>
    </lineage>
</organism>
<dbReference type="SMART" id="SM01289">
    <property type="entry name" value="PYRIN"/>
    <property type="match status" value="1"/>
</dbReference>
<evidence type="ECO:0000313" key="6">
    <source>
        <dbReference type="Proteomes" id="UP000010552"/>
    </source>
</evidence>
<evidence type="ECO:0000313" key="5">
    <source>
        <dbReference type="EMBL" id="ELK09191.1"/>
    </source>
</evidence>
<dbReference type="InterPro" id="IPR004020">
    <property type="entry name" value="DAPIN"/>
</dbReference>
<dbReference type="GO" id="GO:0032651">
    <property type="term" value="P:regulation of interleukin-1 beta production"/>
    <property type="evidence" value="ECO:0007669"/>
    <property type="project" value="UniProtKB-ARBA"/>
</dbReference>
<dbReference type="Gene3D" id="1.10.533.10">
    <property type="entry name" value="Death Domain, Fas"/>
    <property type="match status" value="1"/>
</dbReference>
<dbReference type="InterPro" id="IPR011029">
    <property type="entry name" value="DEATH-like_dom_sf"/>
</dbReference>
<comment type="subcellular location">
    <subcellularLocation>
        <location evidence="1">Cytoplasm</location>
    </subcellularLocation>
</comment>
<evidence type="ECO:0000256" key="3">
    <source>
        <dbReference type="ARBA" id="ARBA00022859"/>
    </source>
</evidence>
<name>L5KEG9_PTEAL</name>
<evidence type="ECO:0000256" key="1">
    <source>
        <dbReference type="ARBA" id="ARBA00004496"/>
    </source>
</evidence>
<feature type="domain" description="Pyrin" evidence="4">
    <location>
        <begin position="1"/>
        <end position="98"/>
    </location>
</feature>
<dbReference type="AlphaFoldDB" id="L5KEG9"/>
<gene>
    <name evidence="5" type="ORF">PAL_GLEAN10003080</name>
</gene>
<dbReference type="FunFam" id="1.10.533.10:FF:000067">
    <property type="entry name" value="NLR family pyrin domain containing 2"/>
    <property type="match status" value="1"/>
</dbReference>
<dbReference type="GO" id="GO:1901223">
    <property type="term" value="P:negative regulation of non-canonical NF-kappaB signal transduction"/>
    <property type="evidence" value="ECO:0007669"/>
    <property type="project" value="UniProtKB-ARBA"/>
</dbReference>